<reference evidence="1 2" key="1">
    <citation type="journal article" date="2022" name="Hortic Res">
        <title>A haplotype resolved chromosomal level avocado genome allows analysis of novel avocado genes.</title>
        <authorList>
            <person name="Nath O."/>
            <person name="Fletcher S.J."/>
            <person name="Hayward A."/>
            <person name="Shaw L.M."/>
            <person name="Masouleh A.K."/>
            <person name="Furtado A."/>
            <person name="Henry R.J."/>
            <person name="Mitter N."/>
        </authorList>
    </citation>
    <scope>NUCLEOTIDE SEQUENCE [LARGE SCALE GENOMIC DNA]</scope>
    <source>
        <strain evidence="2">cv. Hass</strain>
    </source>
</reference>
<comment type="caution">
    <text evidence="1">The sequence shown here is derived from an EMBL/GenBank/DDBJ whole genome shotgun (WGS) entry which is preliminary data.</text>
</comment>
<sequence length="621" mass="69576">MDPLSESHALLETATTPLQRGDEQGLGGFPLMKKLNERLRNFRIPLGWSAVYILSVCHYHCKLISKMVIDALWQGLSSTNAPSTTDRVLGDETLLYYTPVTIMSANRMFALLASIPTHAPGLACFQMTSEDTTHLWHQRFGHLSLKGLRTLAYKKLVTGLPPLNASSKLCTDCVIGKQHRDSIPKKKEEKWNWGKSVEELRCGTLEWGDEEDGEETEEEDNEEEEQVEQPAKGGISGSGSGSSSSSEAAAENVASTPLNTPSHAQRRIRREPAWMGDYVIGEGLSEEEEMMHRLVMFQTSASDPVTFEEAVKRNDEKMFEEFKGSMKREFDMSDIGRMKYFLGVEVVQSSDGIFISQKKYANEVLERFGMEHCNPVKNPIVPGCRLVKDEGGVRIDATTYKQMVGNLMYLTATRPDLMFVVSLISRFMETPTELHQQAMKRIFCYLKGTTEMEILYKKGGGECLVAYSDSDYAGDLEDHKSTSGYVFKIDFLLPSHLLQTFPMDPLSESHALLETATTPLQRGDEQGLGGFPLMKKLNERLRNFRIPLGWSAVYILSVCHYHCKLISKMVIDALWQGLSSTNAPSTTDRVLGDETLLYYTPVGIVAVMVLLGLLHFFHVIG</sequence>
<protein>
    <submittedName>
        <fullName evidence="1">Uncharacterized protein</fullName>
    </submittedName>
</protein>
<keyword evidence="2" id="KW-1185">Reference proteome</keyword>
<evidence type="ECO:0000313" key="2">
    <source>
        <dbReference type="Proteomes" id="UP001234297"/>
    </source>
</evidence>
<dbReference type="EMBL" id="CM056812">
    <property type="protein sequence ID" value="KAJ8616998.1"/>
    <property type="molecule type" value="Genomic_DNA"/>
</dbReference>
<accession>A0ACC2K7J9</accession>
<proteinExistence type="predicted"/>
<evidence type="ECO:0000313" key="1">
    <source>
        <dbReference type="EMBL" id="KAJ8616998.1"/>
    </source>
</evidence>
<gene>
    <name evidence="1" type="ORF">MRB53_013184</name>
</gene>
<organism evidence="1 2">
    <name type="scientific">Persea americana</name>
    <name type="common">Avocado</name>
    <dbReference type="NCBI Taxonomy" id="3435"/>
    <lineage>
        <taxon>Eukaryota</taxon>
        <taxon>Viridiplantae</taxon>
        <taxon>Streptophyta</taxon>
        <taxon>Embryophyta</taxon>
        <taxon>Tracheophyta</taxon>
        <taxon>Spermatophyta</taxon>
        <taxon>Magnoliopsida</taxon>
        <taxon>Magnoliidae</taxon>
        <taxon>Laurales</taxon>
        <taxon>Lauraceae</taxon>
        <taxon>Persea</taxon>
    </lineage>
</organism>
<name>A0ACC2K7J9_PERAE</name>
<dbReference type="Proteomes" id="UP001234297">
    <property type="component" value="Chromosome 4"/>
</dbReference>